<protein>
    <recommendedName>
        <fullName evidence="1">Spore protein YkvP/CgeB glycosyl transferase-like domain-containing protein</fullName>
    </recommendedName>
</protein>
<proteinExistence type="predicted"/>
<gene>
    <name evidence="2" type="ORF">DJ017_12670</name>
</gene>
<evidence type="ECO:0000313" key="3">
    <source>
        <dbReference type="Proteomes" id="UP000249254"/>
    </source>
</evidence>
<dbReference type="SUPFAM" id="SSF53756">
    <property type="entry name" value="UDP-Glycosyltransferase/glycogen phosphorylase"/>
    <property type="match status" value="1"/>
</dbReference>
<sequence>MAHLHLHFVHHRPRFLDVRMALPAKALAGIEGLDVAEGGGLDLSAFPGEPKLIVHQRHMPWEDPDRLAPLRRTIQRGWVHVLEFDDHPDLVAAVNRTRMRPEHWEYLAAFHAIQTSTEPLADLFRRHNPEVAVFPNAAFALPAPERKAARRVFFGALNRTAAGVEAARALGPLAKARADVEFVVVADREVFEALGAANATFSPALDYQAYLDLLRTCEIALSPLGDSAYEACKSDLKFIEAAANGAVTIASPTVYAATIRDGVTGLIARAPEDWPRLLQRLLDDAALRQRLAGAAHDYVRGERLFARQVPERVAWYRSLWDRRLELTEAIGQRVPTMRARFDELRAA</sequence>
<organism evidence="2 3">
    <name type="scientific">Phenylobacterium soli</name>
    <dbReference type="NCBI Taxonomy" id="2170551"/>
    <lineage>
        <taxon>Bacteria</taxon>
        <taxon>Pseudomonadati</taxon>
        <taxon>Pseudomonadota</taxon>
        <taxon>Alphaproteobacteria</taxon>
        <taxon>Caulobacterales</taxon>
        <taxon>Caulobacteraceae</taxon>
        <taxon>Phenylobacterium</taxon>
    </lineage>
</organism>
<reference evidence="3" key="1">
    <citation type="submission" date="2018-05" db="EMBL/GenBank/DDBJ databases">
        <authorList>
            <person name="Li X."/>
        </authorList>
    </citation>
    <scope>NUCLEOTIDE SEQUENCE [LARGE SCALE GENOMIC DNA]</scope>
    <source>
        <strain evidence="3">LX32</strain>
    </source>
</reference>
<dbReference type="AlphaFoldDB" id="A0A328AP86"/>
<evidence type="ECO:0000259" key="1">
    <source>
        <dbReference type="Pfam" id="PF13524"/>
    </source>
</evidence>
<feature type="domain" description="Spore protein YkvP/CgeB glycosyl transferase-like" evidence="1">
    <location>
        <begin position="169"/>
        <end position="302"/>
    </location>
</feature>
<keyword evidence="3" id="KW-1185">Reference proteome</keyword>
<evidence type="ECO:0000313" key="2">
    <source>
        <dbReference type="EMBL" id="RAK55304.1"/>
    </source>
</evidence>
<dbReference type="InterPro" id="IPR055259">
    <property type="entry name" value="YkvP/CgeB_Glyco_trans-like"/>
</dbReference>
<dbReference type="Pfam" id="PF13524">
    <property type="entry name" value="Glyco_trans_1_2"/>
    <property type="match status" value="1"/>
</dbReference>
<dbReference type="OrthoDB" id="9810247at2"/>
<dbReference type="Proteomes" id="UP000249254">
    <property type="component" value="Unassembled WGS sequence"/>
</dbReference>
<comment type="caution">
    <text evidence="2">The sequence shown here is derived from an EMBL/GenBank/DDBJ whole genome shotgun (WGS) entry which is preliminary data.</text>
</comment>
<dbReference type="EMBL" id="QFYQ01000001">
    <property type="protein sequence ID" value="RAK55304.1"/>
    <property type="molecule type" value="Genomic_DNA"/>
</dbReference>
<dbReference type="Gene3D" id="3.40.50.2000">
    <property type="entry name" value="Glycogen Phosphorylase B"/>
    <property type="match status" value="1"/>
</dbReference>
<dbReference type="RefSeq" id="WP_111529052.1">
    <property type="nucleotide sequence ID" value="NZ_JBHRSG010000003.1"/>
</dbReference>
<name>A0A328AP86_9CAUL</name>
<accession>A0A328AP86</accession>